<gene>
    <name evidence="3" type="ORF">S06H3_29618</name>
</gene>
<sequence>RPEFALHLLFGNRDLVGGVQSECIFEEDLNEEQRRAVEYAVGVRDVYLIWGPPGTGKTTIVPEIVRNYIRLHKEYLFSTDAEFEDDFNKGIISEKLRRIFKTEGFPISEDATVRKEKEAKWEIIDGEKIYIVTKEDEKLNICHKDNPKILVCSYTNRAVDNVVKKLFDNNRCKKIIVRFGDSTLTGKYKAALFDELLKKKRKEIEKELGWFNEKINQLFLEKKKIEKEHNSKSREAKKVEKDKEAIIGEINALDAEIARIKEQVTEKERSLLNAQFEGRIDQI</sequence>
<feature type="non-terminal residue" evidence="3">
    <location>
        <position position="1"/>
    </location>
</feature>
<feature type="domain" description="DNA2/NAM7 helicase helicase" evidence="2">
    <location>
        <begin position="29"/>
        <end position="271"/>
    </location>
</feature>
<feature type="non-terminal residue" evidence="3">
    <location>
        <position position="283"/>
    </location>
</feature>
<dbReference type="EMBL" id="BARV01017368">
    <property type="protein sequence ID" value="GAI22537.1"/>
    <property type="molecule type" value="Genomic_DNA"/>
</dbReference>
<evidence type="ECO:0000256" key="1">
    <source>
        <dbReference type="SAM" id="Coils"/>
    </source>
</evidence>
<dbReference type="InterPro" id="IPR027417">
    <property type="entry name" value="P-loop_NTPase"/>
</dbReference>
<dbReference type="PANTHER" id="PTHR10887">
    <property type="entry name" value="DNA2/NAM7 HELICASE FAMILY"/>
    <property type="match status" value="1"/>
</dbReference>
<reference evidence="3" key="1">
    <citation type="journal article" date="2014" name="Front. Microbiol.">
        <title>High frequency of phylogenetically diverse reductive dehalogenase-homologous genes in deep subseafloor sedimentary metagenomes.</title>
        <authorList>
            <person name="Kawai M."/>
            <person name="Futagami T."/>
            <person name="Toyoda A."/>
            <person name="Takaki Y."/>
            <person name="Nishi S."/>
            <person name="Hori S."/>
            <person name="Arai W."/>
            <person name="Tsubouchi T."/>
            <person name="Morono Y."/>
            <person name="Uchiyama I."/>
            <person name="Ito T."/>
            <person name="Fujiyama A."/>
            <person name="Inagaki F."/>
            <person name="Takami H."/>
        </authorList>
    </citation>
    <scope>NUCLEOTIDE SEQUENCE</scope>
    <source>
        <strain evidence="3">Expedition CK06-06</strain>
    </source>
</reference>
<protein>
    <recommendedName>
        <fullName evidence="2">DNA2/NAM7 helicase helicase domain-containing protein</fullName>
    </recommendedName>
</protein>
<proteinExistence type="predicted"/>
<feature type="coiled-coil region" evidence="1">
    <location>
        <begin position="215"/>
        <end position="270"/>
    </location>
</feature>
<name>X1LT53_9ZZZZ</name>
<dbReference type="Gene3D" id="3.40.50.300">
    <property type="entry name" value="P-loop containing nucleotide triphosphate hydrolases"/>
    <property type="match status" value="1"/>
</dbReference>
<dbReference type="InterPro" id="IPR041677">
    <property type="entry name" value="DNA2/NAM7_AAA_11"/>
</dbReference>
<dbReference type="PANTHER" id="PTHR10887:SF495">
    <property type="entry name" value="HELICASE SENATAXIN ISOFORM X1-RELATED"/>
    <property type="match status" value="1"/>
</dbReference>
<dbReference type="InterPro" id="IPR045055">
    <property type="entry name" value="DNA2/NAM7-like"/>
</dbReference>
<evidence type="ECO:0000259" key="2">
    <source>
        <dbReference type="Pfam" id="PF13086"/>
    </source>
</evidence>
<comment type="caution">
    <text evidence="3">The sequence shown here is derived from an EMBL/GenBank/DDBJ whole genome shotgun (WGS) entry which is preliminary data.</text>
</comment>
<dbReference type="SUPFAM" id="SSF52540">
    <property type="entry name" value="P-loop containing nucleoside triphosphate hydrolases"/>
    <property type="match status" value="1"/>
</dbReference>
<keyword evidence="1" id="KW-0175">Coiled coil</keyword>
<evidence type="ECO:0000313" key="3">
    <source>
        <dbReference type="EMBL" id="GAI22537.1"/>
    </source>
</evidence>
<organism evidence="3">
    <name type="scientific">marine sediment metagenome</name>
    <dbReference type="NCBI Taxonomy" id="412755"/>
    <lineage>
        <taxon>unclassified sequences</taxon>
        <taxon>metagenomes</taxon>
        <taxon>ecological metagenomes</taxon>
    </lineage>
</organism>
<accession>X1LT53</accession>
<dbReference type="GO" id="GO:0004386">
    <property type="term" value="F:helicase activity"/>
    <property type="evidence" value="ECO:0007669"/>
    <property type="project" value="InterPro"/>
</dbReference>
<dbReference type="AlphaFoldDB" id="X1LT53"/>
<dbReference type="Pfam" id="PF13086">
    <property type="entry name" value="AAA_11"/>
    <property type="match status" value="1"/>
</dbReference>